<feature type="region of interest" description="Disordered" evidence="1">
    <location>
        <begin position="175"/>
        <end position="202"/>
    </location>
</feature>
<dbReference type="EMBL" id="CP096659">
    <property type="protein sequence ID" value="UPV74679.1"/>
    <property type="molecule type" value="Genomic_DNA"/>
</dbReference>
<dbReference type="KEGG" id="halx:M0R89_01085"/>
<gene>
    <name evidence="2" type="ORF">M0R89_01085</name>
</gene>
<proteinExistence type="predicted"/>
<evidence type="ECO:0000313" key="3">
    <source>
        <dbReference type="Proteomes" id="UP000830729"/>
    </source>
</evidence>
<reference evidence="2 3" key="1">
    <citation type="submission" date="2022-04" db="EMBL/GenBank/DDBJ databases">
        <title>Diverse halophilic archaea isolated from saline environments.</title>
        <authorList>
            <person name="Cui H.-L."/>
        </authorList>
    </citation>
    <scope>NUCLEOTIDE SEQUENCE [LARGE SCALE GENOMIC DNA]</scope>
    <source>
        <strain evidence="2 3">XZYJT49</strain>
    </source>
</reference>
<evidence type="ECO:0000313" key="2">
    <source>
        <dbReference type="EMBL" id="UPV74679.1"/>
    </source>
</evidence>
<protein>
    <submittedName>
        <fullName evidence="2">TFIIB-type zinc ribbon-containing protein</fullName>
    </submittedName>
</protein>
<name>A0A8U0HV00_9EURY</name>
<sequence length="257" mass="28636">MKVRGQRECKDCGARWSYYETGSVECPDCGSLRSVGVDEERSLHTDTPVEFDLTEVREDVGVRPLREVADRAGDLAGEYVRKRGFVRGGDLRPLDDTYLAAQELRHAADVVGRGLDLSDDEEWYFLALLRGADADPETDPETDSRPAPDEVPASMHPIRGLAYADAVAEYRREMADWADERDSDERDSEETEGDREQGRDALETLGDHVKRVQALEGDVDADTAELLVAAARDVSRFLRESDDDALASARDRFGRLA</sequence>
<evidence type="ECO:0000256" key="1">
    <source>
        <dbReference type="SAM" id="MobiDB-lite"/>
    </source>
</evidence>
<dbReference type="RefSeq" id="WP_248650724.1">
    <property type="nucleotide sequence ID" value="NZ_CP096659.1"/>
</dbReference>
<dbReference type="AlphaFoldDB" id="A0A8U0HV00"/>
<accession>A0A8U0HV00</accession>
<feature type="compositionally biased region" description="Basic and acidic residues" evidence="1">
    <location>
        <begin position="175"/>
        <end position="184"/>
    </location>
</feature>
<dbReference type="Proteomes" id="UP000830729">
    <property type="component" value="Chromosome"/>
</dbReference>
<organism evidence="2 3">
    <name type="scientific">Halorussus limi</name>
    <dbReference type="NCBI Taxonomy" id="2938695"/>
    <lineage>
        <taxon>Archaea</taxon>
        <taxon>Methanobacteriati</taxon>
        <taxon>Methanobacteriota</taxon>
        <taxon>Stenosarchaea group</taxon>
        <taxon>Halobacteria</taxon>
        <taxon>Halobacteriales</taxon>
        <taxon>Haladaptataceae</taxon>
        <taxon>Halorussus</taxon>
    </lineage>
</organism>
<feature type="region of interest" description="Disordered" evidence="1">
    <location>
        <begin position="133"/>
        <end position="158"/>
    </location>
</feature>
<dbReference type="InterPro" id="IPR055541">
    <property type="entry name" value="DUF7117"/>
</dbReference>
<keyword evidence="3" id="KW-1185">Reference proteome</keyword>
<dbReference type="Pfam" id="PF23430">
    <property type="entry name" value="DUF7117"/>
    <property type="match status" value="1"/>
</dbReference>
<dbReference type="GeneID" id="72183750"/>